<evidence type="ECO:0000313" key="6">
    <source>
        <dbReference type="EMBL" id="KAE9147806.1"/>
    </source>
</evidence>
<dbReference type="AlphaFoldDB" id="A0A6A3LMP4"/>
<reference evidence="17 18" key="1">
    <citation type="submission" date="2018-09" db="EMBL/GenBank/DDBJ databases">
        <title>Genomic investigation of the strawberry pathogen Phytophthora fragariae indicates pathogenicity is determined by transcriptional variation in three key races.</title>
        <authorList>
            <person name="Adams T.M."/>
            <person name="Armitage A.D."/>
            <person name="Sobczyk M.K."/>
            <person name="Bates H.J."/>
            <person name="Dunwell J.M."/>
            <person name="Nellist C.F."/>
            <person name="Harrison R.J."/>
        </authorList>
    </citation>
    <scope>NUCLEOTIDE SEQUENCE [LARGE SCALE GENOMIC DNA]</scope>
    <source>
        <strain evidence="10 13">A4</strain>
        <strain evidence="9 14">BC-1</strain>
        <strain evidence="8 18">BC-23</strain>
        <strain evidence="7 12">NOV-27</strain>
        <strain evidence="6 15">NOV-5</strain>
        <strain evidence="5 16">NOV-71</strain>
        <strain evidence="2 11">NOV-9</strain>
        <strain evidence="4 19">ONT-3</strain>
        <strain evidence="3 17">SCRP245</strain>
    </source>
</reference>
<dbReference type="EMBL" id="QXFX01000440">
    <property type="protein sequence ID" value="KAE9115609.1"/>
    <property type="molecule type" value="Genomic_DNA"/>
</dbReference>
<dbReference type="Proteomes" id="UP000440367">
    <property type="component" value="Unassembled WGS sequence"/>
</dbReference>
<dbReference type="EMBL" id="QXGC01000309">
    <property type="protein sequence ID" value="KAE9241027.1"/>
    <property type="molecule type" value="Genomic_DNA"/>
</dbReference>
<name>A0A6A3LMP4_9STRA</name>
<organism evidence="3 17">
    <name type="scientific">Phytophthora fragariae</name>
    <dbReference type="NCBI Taxonomy" id="53985"/>
    <lineage>
        <taxon>Eukaryota</taxon>
        <taxon>Sar</taxon>
        <taxon>Stramenopiles</taxon>
        <taxon>Oomycota</taxon>
        <taxon>Peronosporomycetes</taxon>
        <taxon>Peronosporales</taxon>
        <taxon>Peronosporaceae</taxon>
        <taxon>Phytophthora</taxon>
    </lineage>
</organism>
<evidence type="ECO:0000313" key="12">
    <source>
        <dbReference type="Proteomes" id="UP000433483"/>
    </source>
</evidence>
<keyword evidence="1" id="KW-0732">Signal</keyword>
<dbReference type="Proteomes" id="UP000441208">
    <property type="component" value="Unassembled WGS sequence"/>
</dbReference>
<dbReference type="EMBL" id="QXGA01000326">
    <property type="protein sequence ID" value="KAE9147806.1"/>
    <property type="molecule type" value="Genomic_DNA"/>
</dbReference>
<comment type="caution">
    <text evidence="3">The sequence shown here is derived from an EMBL/GenBank/DDBJ whole genome shotgun (WGS) entry which is preliminary data.</text>
</comment>
<evidence type="ECO:0000313" key="2">
    <source>
        <dbReference type="EMBL" id="KAE8941618.1"/>
    </source>
</evidence>
<proteinExistence type="predicted"/>
<dbReference type="EMBL" id="QXFZ01000353">
    <property type="protein sequence ID" value="KAE9119741.1"/>
    <property type="molecule type" value="Genomic_DNA"/>
</dbReference>
<dbReference type="Proteomes" id="UP000476176">
    <property type="component" value="Unassembled WGS sequence"/>
</dbReference>
<evidence type="ECO:0000313" key="10">
    <source>
        <dbReference type="EMBL" id="KAE9316445.1"/>
    </source>
</evidence>
<evidence type="ECO:0000256" key="1">
    <source>
        <dbReference type="SAM" id="SignalP"/>
    </source>
</evidence>
<feature type="chain" id="PRO_5036165077" description="RxLR effector protein" evidence="1">
    <location>
        <begin position="20"/>
        <end position="57"/>
    </location>
</feature>
<evidence type="ECO:0008006" key="20">
    <source>
        <dbReference type="Google" id="ProtNLM"/>
    </source>
</evidence>
<protein>
    <recommendedName>
        <fullName evidence="20">RxLR effector protein</fullName>
    </recommendedName>
</protein>
<dbReference type="Proteomes" id="UP000460718">
    <property type="component" value="Unassembled WGS sequence"/>
</dbReference>
<evidence type="ECO:0000313" key="3">
    <source>
        <dbReference type="EMBL" id="KAE9017063.1"/>
    </source>
</evidence>
<evidence type="ECO:0000313" key="18">
    <source>
        <dbReference type="Proteomes" id="UP000476176"/>
    </source>
</evidence>
<keyword evidence="12" id="KW-1185">Reference proteome</keyword>
<evidence type="ECO:0000313" key="9">
    <source>
        <dbReference type="EMBL" id="KAE9251375.1"/>
    </source>
</evidence>
<evidence type="ECO:0000313" key="7">
    <source>
        <dbReference type="EMBL" id="KAE9219544.1"/>
    </source>
</evidence>
<evidence type="ECO:0000313" key="17">
    <source>
        <dbReference type="Proteomes" id="UP000460718"/>
    </source>
</evidence>
<evidence type="ECO:0000313" key="16">
    <source>
        <dbReference type="Proteomes" id="UP000441208"/>
    </source>
</evidence>
<dbReference type="EMBL" id="QXFW01000296">
    <property type="protein sequence ID" value="KAE9017063.1"/>
    <property type="molecule type" value="Genomic_DNA"/>
</dbReference>
<accession>A0A6A3LMP4</accession>
<evidence type="ECO:0000313" key="15">
    <source>
        <dbReference type="Proteomes" id="UP000440732"/>
    </source>
</evidence>
<feature type="signal peptide" evidence="1">
    <location>
        <begin position="1"/>
        <end position="19"/>
    </location>
</feature>
<dbReference type="Proteomes" id="UP000488956">
    <property type="component" value="Unassembled WGS sequence"/>
</dbReference>
<evidence type="ECO:0000313" key="8">
    <source>
        <dbReference type="EMBL" id="KAE9241027.1"/>
    </source>
</evidence>
<dbReference type="Proteomes" id="UP000437068">
    <property type="component" value="Unassembled WGS sequence"/>
</dbReference>
<sequence length="57" mass="6896">MYPCFLLFRLLLCMHCVRKNRSTVRQINKVSILMIRTMHRDRSYRNESCLPSTTSFQ</sequence>
<evidence type="ECO:0000313" key="14">
    <source>
        <dbReference type="Proteomes" id="UP000440367"/>
    </source>
</evidence>
<evidence type="ECO:0000313" key="13">
    <source>
        <dbReference type="Proteomes" id="UP000437068"/>
    </source>
</evidence>
<dbReference type="Proteomes" id="UP000440732">
    <property type="component" value="Unassembled WGS sequence"/>
</dbReference>
<dbReference type="EMBL" id="QXGE01000309">
    <property type="protein sequence ID" value="KAE9316445.1"/>
    <property type="molecule type" value="Genomic_DNA"/>
</dbReference>
<evidence type="ECO:0000313" key="19">
    <source>
        <dbReference type="Proteomes" id="UP000488956"/>
    </source>
</evidence>
<evidence type="ECO:0000313" key="4">
    <source>
        <dbReference type="EMBL" id="KAE9115609.1"/>
    </source>
</evidence>
<evidence type="ECO:0000313" key="11">
    <source>
        <dbReference type="Proteomes" id="UP000429523"/>
    </source>
</evidence>
<dbReference type="Proteomes" id="UP000433483">
    <property type="component" value="Unassembled WGS sequence"/>
</dbReference>
<evidence type="ECO:0000313" key="5">
    <source>
        <dbReference type="EMBL" id="KAE9119741.1"/>
    </source>
</evidence>
<dbReference type="EMBL" id="QXGD01000133">
    <property type="protein sequence ID" value="KAE9251375.1"/>
    <property type="molecule type" value="Genomic_DNA"/>
</dbReference>
<dbReference type="EMBL" id="QXGF01000351">
    <property type="protein sequence ID" value="KAE8941618.1"/>
    <property type="molecule type" value="Genomic_DNA"/>
</dbReference>
<dbReference type="Proteomes" id="UP000429523">
    <property type="component" value="Unassembled WGS sequence"/>
</dbReference>
<dbReference type="EMBL" id="QXGB01000321">
    <property type="protein sequence ID" value="KAE9219544.1"/>
    <property type="molecule type" value="Genomic_DNA"/>
</dbReference>
<gene>
    <name evidence="10" type="ORF">PF001_g7320</name>
    <name evidence="9" type="ORF">PF002_g4333</name>
    <name evidence="8" type="ORF">PF004_g7244</name>
    <name evidence="7" type="ORF">PF005_g7835</name>
    <name evidence="6" type="ORF">PF006_g7553</name>
    <name evidence="5" type="ORF">PF007_g8437</name>
    <name evidence="2" type="ORF">PF009_g8595</name>
    <name evidence="4" type="ORF">PF010_g9261</name>
    <name evidence="3" type="ORF">PF011_g6865</name>
</gene>